<evidence type="ECO:0000256" key="5">
    <source>
        <dbReference type="ARBA" id="ARBA00023163"/>
    </source>
</evidence>
<dbReference type="GO" id="GO:0006355">
    <property type="term" value="P:regulation of DNA-templated transcription"/>
    <property type="evidence" value="ECO:0007669"/>
    <property type="project" value="UniProtKB-UniRule"/>
</dbReference>
<dbReference type="InterPro" id="IPR049083">
    <property type="entry name" value="TACO1_YebC_N"/>
</dbReference>
<evidence type="ECO:0000256" key="2">
    <source>
        <dbReference type="ARBA" id="ARBA00022490"/>
    </source>
</evidence>
<keyword evidence="3 6" id="KW-0805">Transcription regulation</keyword>
<keyword evidence="2 6" id="KW-0963">Cytoplasm</keyword>
<evidence type="ECO:0000313" key="9">
    <source>
        <dbReference type="EMBL" id="SIP73475.1"/>
    </source>
</evidence>
<evidence type="ECO:0000259" key="8">
    <source>
        <dbReference type="Pfam" id="PF20772"/>
    </source>
</evidence>
<dbReference type="FunFam" id="1.10.10.200:FF:000001">
    <property type="entry name" value="Probable transcriptional regulatory protein YebC"/>
    <property type="match status" value="1"/>
</dbReference>
<dbReference type="InterPro" id="IPR029072">
    <property type="entry name" value="YebC-like"/>
</dbReference>
<accession>A0A1N6MX73</accession>
<proteinExistence type="inferred from homology"/>
<dbReference type="Pfam" id="PF20772">
    <property type="entry name" value="TACO1_YebC_N"/>
    <property type="match status" value="1"/>
</dbReference>
<name>A0A1N6MX73_9GAMM</name>
<reference evidence="10" key="1">
    <citation type="submission" date="2016-12" db="EMBL/GenBank/DDBJ databases">
        <authorList>
            <person name="Gaudriault S."/>
        </authorList>
    </citation>
    <scope>NUCLEOTIDE SEQUENCE [LARGE SCALE GENOMIC DNA]</scope>
    <source>
        <strain evidence="10">HGB1681 (deposited as PTA-6826 in the American Type Culture Collection)</strain>
    </source>
</reference>
<dbReference type="NCBIfam" id="NF009044">
    <property type="entry name" value="PRK12378.1"/>
    <property type="match status" value="1"/>
</dbReference>
<dbReference type="InterPro" id="IPR026564">
    <property type="entry name" value="Transcrip_reg_TACO1-like_dom3"/>
</dbReference>
<dbReference type="FunFam" id="3.30.70.980:FF:000002">
    <property type="entry name" value="Probable transcriptional regulatory protein YebC"/>
    <property type="match status" value="1"/>
</dbReference>
<dbReference type="Gene3D" id="3.30.70.980">
    <property type="match status" value="2"/>
</dbReference>
<evidence type="ECO:0000313" key="10">
    <source>
        <dbReference type="Proteomes" id="UP000196435"/>
    </source>
</evidence>
<comment type="similarity">
    <text evidence="1 6">Belongs to the TACO1 family.</text>
</comment>
<dbReference type="EMBL" id="FTLG01000165">
    <property type="protein sequence ID" value="SIP73475.1"/>
    <property type="molecule type" value="Genomic_DNA"/>
</dbReference>
<feature type="domain" description="TACO1/YebC-like N-terminal" evidence="8">
    <location>
        <begin position="47"/>
        <end position="117"/>
    </location>
</feature>
<sequence length="289" mass="31468">MKDEVYSRKTAILEYRENIPNGFQVRDGLKDEGDRRFIGDIFMAGHSKWANTKHRKAAQDAKRGKIFTKIIRELVTAARLGGGEPDSNPRLRAAIDKALSNNMTRDTLNRAIARGVGNDESDNMETIIYEGYGPGGTAVMVECLSDNRNRTVSDVRHAFTKTGGNLGTDGSVAYLFTKKGVISYAPGLDEDAVMEAALEAGADDVETYDDGAIDVYTTPESFGEVKDALDTAGFKSDSAEVSMIPSTKAELDAETAPKLLRLIDMLEDSDDVQEVYHNGEISDEVAALL</sequence>
<dbReference type="PANTHER" id="PTHR12532:SF6">
    <property type="entry name" value="TRANSCRIPTIONAL REGULATORY PROTEIN YEBC-RELATED"/>
    <property type="match status" value="1"/>
</dbReference>
<dbReference type="Gene3D" id="1.10.10.200">
    <property type="match status" value="1"/>
</dbReference>
<evidence type="ECO:0000256" key="3">
    <source>
        <dbReference type="ARBA" id="ARBA00023015"/>
    </source>
</evidence>
<dbReference type="AlphaFoldDB" id="A0A1N6MX73"/>
<organism evidence="9 10">
    <name type="scientific">Xenorhabdus innexi</name>
    <dbReference type="NCBI Taxonomy" id="290109"/>
    <lineage>
        <taxon>Bacteria</taxon>
        <taxon>Pseudomonadati</taxon>
        <taxon>Pseudomonadota</taxon>
        <taxon>Gammaproteobacteria</taxon>
        <taxon>Enterobacterales</taxon>
        <taxon>Morganellaceae</taxon>
        <taxon>Xenorhabdus</taxon>
    </lineage>
</organism>
<dbReference type="InterPro" id="IPR017856">
    <property type="entry name" value="Integrase-like_N"/>
</dbReference>
<evidence type="ECO:0000256" key="6">
    <source>
        <dbReference type="HAMAP-Rule" id="MF_00693"/>
    </source>
</evidence>
<dbReference type="InterPro" id="IPR002876">
    <property type="entry name" value="Transcrip_reg_TACO1-like"/>
</dbReference>
<dbReference type="Proteomes" id="UP000196435">
    <property type="component" value="Unassembled WGS sequence"/>
</dbReference>
<protein>
    <recommendedName>
        <fullName evidence="6">Probable transcriptional regulatory protein XIS1_250006</fullName>
    </recommendedName>
</protein>
<dbReference type="HAMAP" id="MF_00693">
    <property type="entry name" value="Transcrip_reg_TACO1"/>
    <property type="match status" value="1"/>
</dbReference>
<dbReference type="GO" id="GO:0005829">
    <property type="term" value="C:cytosol"/>
    <property type="evidence" value="ECO:0007669"/>
    <property type="project" value="TreeGrafter"/>
</dbReference>
<dbReference type="SUPFAM" id="SSF75625">
    <property type="entry name" value="YebC-like"/>
    <property type="match status" value="1"/>
</dbReference>
<dbReference type="PANTHER" id="PTHR12532">
    <property type="entry name" value="TRANSLATIONAL ACTIVATOR OF CYTOCHROME C OXIDASE 1"/>
    <property type="match status" value="1"/>
</dbReference>
<comment type="subcellular location">
    <subcellularLocation>
        <location evidence="6">Cytoplasm</location>
    </subcellularLocation>
</comment>
<dbReference type="Pfam" id="PF01709">
    <property type="entry name" value="Transcrip_reg"/>
    <property type="match status" value="1"/>
</dbReference>
<dbReference type="InterPro" id="IPR048300">
    <property type="entry name" value="TACO1_YebC-like_2nd/3rd_dom"/>
</dbReference>
<dbReference type="GO" id="GO:0003677">
    <property type="term" value="F:DNA binding"/>
    <property type="evidence" value="ECO:0007669"/>
    <property type="project" value="UniProtKB-UniRule"/>
</dbReference>
<dbReference type="NCBIfam" id="NF001030">
    <property type="entry name" value="PRK00110.1"/>
    <property type="match status" value="1"/>
</dbReference>
<evidence type="ECO:0000256" key="4">
    <source>
        <dbReference type="ARBA" id="ARBA00023125"/>
    </source>
</evidence>
<evidence type="ECO:0000259" key="7">
    <source>
        <dbReference type="Pfam" id="PF01709"/>
    </source>
</evidence>
<evidence type="ECO:0000256" key="1">
    <source>
        <dbReference type="ARBA" id="ARBA00008724"/>
    </source>
</evidence>
<dbReference type="NCBIfam" id="TIGR01033">
    <property type="entry name" value="YebC/PmpR family DNA-binding transcriptional regulator"/>
    <property type="match status" value="1"/>
</dbReference>
<keyword evidence="5 6" id="KW-0804">Transcription</keyword>
<feature type="domain" description="TACO1/YebC-like second and third" evidence="7">
    <location>
        <begin position="124"/>
        <end position="278"/>
    </location>
</feature>
<keyword evidence="4 6" id="KW-0238">DNA-binding</keyword>
<gene>
    <name evidence="9" type="ORF">XIS1_250006</name>
</gene>